<dbReference type="PROSITE" id="PS00134">
    <property type="entry name" value="TRYPSIN_HIS"/>
    <property type="match status" value="1"/>
</dbReference>
<dbReference type="AlphaFoldDB" id="A0AA88LED2"/>
<dbReference type="GO" id="GO:0004252">
    <property type="term" value="F:serine-type endopeptidase activity"/>
    <property type="evidence" value="ECO:0007669"/>
    <property type="project" value="InterPro"/>
</dbReference>
<dbReference type="Proteomes" id="UP001187531">
    <property type="component" value="Unassembled WGS sequence"/>
</dbReference>
<dbReference type="InterPro" id="IPR009003">
    <property type="entry name" value="Peptidase_S1_PA"/>
</dbReference>
<reference evidence="12" key="1">
    <citation type="submission" date="2023-07" db="EMBL/GenBank/DDBJ databases">
        <title>Chromosome-level genome assembly of Artemia franciscana.</title>
        <authorList>
            <person name="Jo E."/>
        </authorList>
    </citation>
    <scope>NUCLEOTIDE SEQUENCE</scope>
    <source>
        <tissue evidence="12">Whole body</tissue>
    </source>
</reference>
<dbReference type="GO" id="GO:0042381">
    <property type="term" value="P:hemolymph coagulation"/>
    <property type="evidence" value="ECO:0007669"/>
    <property type="project" value="UniProtKB-KW"/>
</dbReference>
<dbReference type="PRINTS" id="PR00722">
    <property type="entry name" value="CHYMOTRYPSIN"/>
</dbReference>
<keyword evidence="6 10" id="KW-0720">Serine protease</keyword>
<dbReference type="PANTHER" id="PTHR24252">
    <property type="entry name" value="ACROSIN-RELATED"/>
    <property type="match status" value="1"/>
</dbReference>
<keyword evidence="2 10" id="KW-0645">Protease</keyword>
<evidence type="ECO:0000256" key="6">
    <source>
        <dbReference type="ARBA" id="ARBA00022825"/>
    </source>
</evidence>
<comment type="catalytic activity">
    <reaction evidence="8">
        <text>Selective cleavage of 103-Arg-|-Ser-104 and 124-Ile-|-Ile-125 bonds in Limulus clotting factor B to form activated factor B. Cleavage of -Pro-Arg-|-Xaa- bonds in synthetic substrates.</text>
        <dbReference type="EC" id="3.4.21.84"/>
    </reaction>
</comment>
<dbReference type="GO" id="GO:0006508">
    <property type="term" value="P:proteolysis"/>
    <property type="evidence" value="ECO:0007669"/>
    <property type="project" value="UniProtKB-KW"/>
</dbReference>
<feature type="domain" description="Peptidase S1" evidence="11">
    <location>
        <begin position="1"/>
        <end position="231"/>
    </location>
</feature>
<keyword evidence="1" id="KW-0768">Sushi</keyword>
<evidence type="ECO:0000256" key="1">
    <source>
        <dbReference type="ARBA" id="ARBA00022659"/>
    </source>
</evidence>
<dbReference type="InterPro" id="IPR043504">
    <property type="entry name" value="Peptidase_S1_PA_chymotrypsin"/>
</dbReference>
<evidence type="ECO:0000256" key="3">
    <source>
        <dbReference type="ARBA" id="ARBA00022729"/>
    </source>
</evidence>
<keyword evidence="7" id="KW-1015">Disulfide bond</keyword>
<name>A0AA88LED2_ARTSF</name>
<evidence type="ECO:0000313" key="13">
    <source>
        <dbReference type="Proteomes" id="UP001187531"/>
    </source>
</evidence>
<comment type="caution">
    <text evidence="12">The sequence shown here is derived from an EMBL/GenBank/DDBJ whole genome shotgun (WGS) entry which is preliminary data.</text>
</comment>
<evidence type="ECO:0000256" key="9">
    <source>
        <dbReference type="ARBA" id="ARBA00066707"/>
    </source>
</evidence>
<evidence type="ECO:0000256" key="10">
    <source>
        <dbReference type="RuleBase" id="RU363034"/>
    </source>
</evidence>
<protein>
    <recommendedName>
        <fullName evidence="9">limulus clotting factor C</fullName>
        <ecNumber evidence="9">3.4.21.84</ecNumber>
    </recommendedName>
</protein>
<organism evidence="12 13">
    <name type="scientific">Artemia franciscana</name>
    <name type="common">Brine shrimp</name>
    <name type="synonym">Artemia sanfranciscana</name>
    <dbReference type="NCBI Taxonomy" id="6661"/>
    <lineage>
        <taxon>Eukaryota</taxon>
        <taxon>Metazoa</taxon>
        <taxon>Ecdysozoa</taxon>
        <taxon>Arthropoda</taxon>
        <taxon>Crustacea</taxon>
        <taxon>Branchiopoda</taxon>
        <taxon>Anostraca</taxon>
        <taxon>Artemiidae</taxon>
        <taxon>Artemia</taxon>
    </lineage>
</organism>
<dbReference type="EMBL" id="JAVRJZ010000009">
    <property type="protein sequence ID" value="KAK2718455.1"/>
    <property type="molecule type" value="Genomic_DNA"/>
</dbReference>
<evidence type="ECO:0000259" key="11">
    <source>
        <dbReference type="PROSITE" id="PS50240"/>
    </source>
</evidence>
<dbReference type="SUPFAM" id="SSF50494">
    <property type="entry name" value="Trypsin-like serine proteases"/>
    <property type="match status" value="1"/>
</dbReference>
<sequence>MDQSSTIQAYLRIGTSSCGGSLVNHYHVITAAHCVAGATPDQLRIYLGEYTLNSEEEPFAHVMVGASQISVHPHHKLGTHRYDVAVITLSRRVPYQPHIKPICLPDKGDDFEADYAVVAGWGITQEGLRFVYPETLQAVSVKIINNGQCQSWYTRRGYDYRIHTEMVCAGFREGGKDACTGDSGGPLMLEDRGRWTLVGIVSWGIPCAHPLLPSVYHRVSATIDWISSVVWSLPKSL</sequence>
<evidence type="ECO:0000256" key="8">
    <source>
        <dbReference type="ARBA" id="ARBA00052079"/>
    </source>
</evidence>
<keyword evidence="13" id="KW-1185">Reference proteome</keyword>
<evidence type="ECO:0000256" key="4">
    <source>
        <dbReference type="ARBA" id="ARBA00022801"/>
    </source>
</evidence>
<dbReference type="InterPro" id="IPR018114">
    <property type="entry name" value="TRYPSIN_HIS"/>
</dbReference>
<dbReference type="FunFam" id="2.40.10.10:FF:000120">
    <property type="entry name" value="Putative serine protease"/>
    <property type="match status" value="1"/>
</dbReference>
<evidence type="ECO:0000256" key="7">
    <source>
        <dbReference type="ARBA" id="ARBA00023157"/>
    </source>
</evidence>
<gene>
    <name evidence="12" type="ORF">QYM36_005692</name>
</gene>
<dbReference type="InterPro" id="IPR001254">
    <property type="entry name" value="Trypsin_dom"/>
</dbReference>
<dbReference type="Gene3D" id="2.40.10.10">
    <property type="entry name" value="Trypsin-like serine proteases"/>
    <property type="match status" value="2"/>
</dbReference>
<evidence type="ECO:0000256" key="2">
    <source>
        <dbReference type="ARBA" id="ARBA00022670"/>
    </source>
</evidence>
<dbReference type="InterPro" id="IPR033116">
    <property type="entry name" value="TRYPSIN_SER"/>
</dbReference>
<dbReference type="Pfam" id="PF00089">
    <property type="entry name" value="Trypsin"/>
    <property type="match status" value="1"/>
</dbReference>
<dbReference type="PROSITE" id="PS50240">
    <property type="entry name" value="TRYPSIN_DOM"/>
    <property type="match status" value="1"/>
</dbReference>
<accession>A0AA88LED2</accession>
<dbReference type="InterPro" id="IPR001314">
    <property type="entry name" value="Peptidase_S1A"/>
</dbReference>
<dbReference type="CDD" id="cd00190">
    <property type="entry name" value="Tryp_SPc"/>
    <property type="match status" value="1"/>
</dbReference>
<dbReference type="SMART" id="SM00020">
    <property type="entry name" value="Tryp_SPc"/>
    <property type="match status" value="1"/>
</dbReference>
<keyword evidence="4 10" id="KW-0378">Hydrolase</keyword>
<dbReference type="PROSITE" id="PS00135">
    <property type="entry name" value="TRYPSIN_SER"/>
    <property type="match status" value="1"/>
</dbReference>
<evidence type="ECO:0000256" key="5">
    <source>
        <dbReference type="ARBA" id="ARBA00022820"/>
    </source>
</evidence>
<keyword evidence="3" id="KW-0732">Signal</keyword>
<proteinExistence type="predicted"/>
<dbReference type="PANTHER" id="PTHR24252:SF7">
    <property type="entry name" value="HYALIN"/>
    <property type="match status" value="1"/>
</dbReference>
<dbReference type="EC" id="3.4.21.84" evidence="9"/>
<evidence type="ECO:0000313" key="12">
    <source>
        <dbReference type="EMBL" id="KAK2718455.1"/>
    </source>
</evidence>
<keyword evidence="5" id="KW-0353">Hemolymph clotting</keyword>